<dbReference type="KEGG" id="hty:BN2458_PEG1640"/>
<gene>
    <name evidence="1" type="ORF">BN2458_PEG1640</name>
</gene>
<dbReference type="Proteomes" id="UP000064525">
    <property type="component" value="Chromosome I"/>
</dbReference>
<dbReference type="PATRIC" id="fig|76936.10.peg.1601"/>
<evidence type="ECO:0000313" key="2">
    <source>
        <dbReference type="Proteomes" id="UP000064525"/>
    </source>
</evidence>
<reference evidence="2" key="1">
    <citation type="submission" date="2015-11" db="EMBL/GenBank/DDBJ databases">
        <authorList>
            <person name="Anvar S.Y."/>
        </authorList>
    </citation>
    <scope>NUCLEOTIDE SEQUENCE [LARGE SCALE GENOMIC DNA]</scope>
</reference>
<name>A0A0S4PW69_9HELI</name>
<dbReference type="RefSeq" id="WP_334094986.1">
    <property type="nucleotide sequence ID" value="NZ_CATIHJ010000020.1"/>
</dbReference>
<proteinExistence type="predicted"/>
<accession>A0A0S4PW69</accession>
<dbReference type="AlphaFoldDB" id="A0A0S4PW69"/>
<sequence>MHLLYKGKNYIENPRYINSKLAFSQMQGYIYSVCKCNPSRKIKVISRLKSK</sequence>
<evidence type="ECO:0000313" key="1">
    <source>
        <dbReference type="EMBL" id="CUU40523.1"/>
    </source>
</evidence>
<organism evidence="1 2">
    <name type="scientific">Helicobacter typhlonius</name>
    <dbReference type="NCBI Taxonomy" id="76936"/>
    <lineage>
        <taxon>Bacteria</taxon>
        <taxon>Pseudomonadati</taxon>
        <taxon>Campylobacterota</taxon>
        <taxon>Epsilonproteobacteria</taxon>
        <taxon>Campylobacterales</taxon>
        <taxon>Helicobacteraceae</taxon>
        <taxon>Helicobacter</taxon>
    </lineage>
</organism>
<dbReference type="EMBL" id="LN907858">
    <property type="protein sequence ID" value="CUU40523.1"/>
    <property type="molecule type" value="Genomic_DNA"/>
</dbReference>
<protein>
    <submittedName>
        <fullName evidence="1">Uncharacterized protein</fullName>
    </submittedName>
</protein>